<evidence type="ECO:0000256" key="3">
    <source>
        <dbReference type="ARBA" id="ARBA00022741"/>
    </source>
</evidence>
<dbReference type="Proteomes" id="UP000198636">
    <property type="component" value="Unassembled WGS sequence"/>
</dbReference>
<dbReference type="Gene3D" id="3.40.50.300">
    <property type="entry name" value="P-loop containing nucleotide triphosphate hydrolases"/>
    <property type="match status" value="1"/>
</dbReference>
<reference evidence="6 7" key="1">
    <citation type="submission" date="2016-10" db="EMBL/GenBank/DDBJ databases">
        <authorList>
            <person name="de Groot N.N."/>
        </authorList>
    </citation>
    <scope>NUCLEOTIDE SEQUENCE [LARGE SCALE GENOMIC DNA]</scope>
    <source>
        <strain evidence="6 7">DSM 18978</strain>
    </source>
</reference>
<organism evidence="6 7">
    <name type="scientific">Alkaliphilus peptidifermentans DSM 18978</name>
    <dbReference type="NCBI Taxonomy" id="1120976"/>
    <lineage>
        <taxon>Bacteria</taxon>
        <taxon>Bacillati</taxon>
        <taxon>Bacillota</taxon>
        <taxon>Clostridia</taxon>
        <taxon>Peptostreptococcales</taxon>
        <taxon>Natronincolaceae</taxon>
        <taxon>Alkaliphilus</taxon>
    </lineage>
</organism>
<sequence>MLKKLEILGGYDKHGGKESVKSLVLEKGNIYTIVGKTGSGKTQLIEDIESLNNGEGITKRTILIDGVIPDDSFHQGYRSQFIAHLSQNMNYILDMPVVEFLKLRNSLQGHNNLEGSPDKLLATANMLAGEEIQPFQLLTRLSGGQSRALMIADVALNSKAPVILIDEVENAGIDRIKAMSLLIGQEKIVLVVTHDPLLALYGNKRIVLKHGGICHIIERTNEEKLLLNKLTNTHDAMETMRKLIRNGESIKGVNYIGI</sequence>
<dbReference type="STRING" id="1120976.SAMN03080606_02403"/>
<dbReference type="PROSITE" id="PS50893">
    <property type="entry name" value="ABC_TRANSPORTER_2"/>
    <property type="match status" value="1"/>
</dbReference>
<dbReference type="RefSeq" id="WP_091543659.1">
    <property type="nucleotide sequence ID" value="NZ_FMUS01000015.1"/>
</dbReference>
<keyword evidence="6" id="KW-0449">Lipoprotein</keyword>
<dbReference type="PANTHER" id="PTHR43117:SF4">
    <property type="entry name" value="OSMOPROTECTANT IMPORT ATP-BINDING PROTEIN OSMV"/>
    <property type="match status" value="1"/>
</dbReference>
<dbReference type="PANTHER" id="PTHR43117">
    <property type="entry name" value="OSMOPROTECTANT IMPORT ATP-BINDING PROTEIN OSMV"/>
    <property type="match status" value="1"/>
</dbReference>
<dbReference type="OrthoDB" id="9776556at2"/>
<dbReference type="InterPro" id="IPR003439">
    <property type="entry name" value="ABC_transporter-like_ATP-bd"/>
</dbReference>
<dbReference type="InterPro" id="IPR017871">
    <property type="entry name" value="ABC_transporter-like_CS"/>
</dbReference>
<dbReference type="GO" id="GO:0005524">
    <property type="term" value="F:ATP binding"/>
    <property type="evidence" value="ECO:0007669"/>
    <property type="project" value="UniProtKB-KW"/>
</dbReference>
<evidence type="ECO:0000256" key="4">
    <source>
        <dbReference type="ARBA" id="ARBA00022840"/>
    </source>
</evidence>
<dbReference type="InterPro" id="IPR027417">
    <property type="entry name" value="P-loop_NTPase"/>
</dbReference>
<keyword evidence="3" id="KW-0547">Nucleotide-binding</keyword>
<protein>
    <submittedName>
        <fullName evidence="6">ABC-type lipoprotein export system, ATPase component</fullName>
    </submittedName>
</protein>
<dbReference type="PROSITE" id="PS00211">
    <property type="entry name" value="ABC_TRANSPORTER_1"/>
    <property type="match status" value="1"/>
</dbReference>
<dbReference type="SUPFAM" id="SSF52540">
    <property type="entry name" value="P-loop containing nucleoside triphosphate hydrolases"/>
    <property type="match status" value="1"/>
</dbReference>
<evidence type="ECO:0000313" key="6">
    <source>
        <dbReference type="EMBL" id="SCY75942.1"/>
    </source>
</evidence>
<name>A0A1G5IIP7_9FIRM</name>
<keyword evidence="7" id="KW-1185">Reference proteome</keyword>
<dbReference type="AlphaFoldDB" id="A0A1G5IIP7"/>
<dbReference type="InterPro" id="IPR003593">
    <property type="entry name" value="AAA+_ATPase"/>
</dbReference>
<evidence type="ECO:0000256" key="1">
    <source>
        <dbReference type="ARBA" id="ARBA00005417"/>
    </source>
</evidence>
<evidence type="ECO:0000313" key="7">
    <source>
        <dbReference type="Proteomes" id="UP000198636"/>
    </source>
</evidence>
<keyword evidence="2" id="KW-0813">Transport</keyword>
<dbReference type="SMART" id="SM00382">
    <property type="entry name" value="AAA"/>
    <property type="match status" value="1"/>
</dbReference>
<comment type="similarity">
    <text evidence="1">Belongs to the ABC transporter superfamily.</text>
</comment>
<dbReference type="GO" id="GO:0016887">
    <property type="term" value="F:ATP hydrolysis activity"/>
    <property type="evidence" value="ECO:0007669"/>
    <property type="project" value="InterPro"/>
</dbReference>
<proteinExistence type="inferred from homology"/>
<dbReference type="EMBL" id="FMUS01000015">
    <property type="protein sequence ID" value="SCY75942.1"/>
    <property type="molecule type" value="Genomic_DNA"/>
</dbReference>
<dbReference type="Pfam" id="PF00005">
    <property type="entry name" value="ABC_tran"/>
    <property type="match status" value="1"/>
</dbReference>
<evidence type="ECO:0000259" key="5">
    <source>
        <dbReference type="PROSITE" id="PS50893"/>
    </source>
</evidence>
<feature type="domain" description="ABC transporter" evidence="5">
    <location>
        <begin position="2"/>
        <end position="236"/>
    </location>
</feature>
<accession>A0A1G5IIP7</accession>
<gene>
    <name evidence="6" type="ORF">SAMN03080606_02403</name>
</gene>
<keyword evidence="4" id="KW-0067">ATP-binding</keyword>
<evidence type="ECO:0000256" key="2">
    <source>
        <dbReference type="ARBA" id="ARBA00022448"/>
    </source>
</evidence>